<dbReference type="InterPro" id="IPR039426">
    <property type="entry name" value="TonB-dep_rcpt-like"/>
</dbReference>
<dbReference type="InterPro" id="IPR036942">
    <property type="entry name" value="Beta-barrel_TonB_sf"/>
</dbReference>
<evidence type="ECO:0000256" key="6">
    <source>
        <dbReference type="ARBA" id="ARBA00023136"/>
    </source>
</evidence>
<evidence type="ECO:0000256" key="7">
    <source>
        <dbReference type="ARBA" id="ARBA00023237"/>
    </source>
</evidence>
<protein>
    <submittedName>
        <fullName evidence="12">Iron complex outermembrane receptor protein</fullName>
    </submittedName>
</protein>
<evidence type="ECO:0000259" key="11">
    <source>
        <dbReference type="Pfam" id="PF07715"/>
    </source>
</evidence>
<keyword evidence="7 8" id="KW-0998">Cell outer membrane</keyword>
<comment type="similarity">
    <text evidence="8 9">Belongs to the TonB-dependent receptor family.</text>
</comment>
<dbReference type="Pfam" id="PF00593">
    <property type="entry name" value="TonB_dep_Rec_b-barrel"/>
    <property type="match status" value="1"/>
</dbReference>
<accession>A0A4R6XK11</accession>
<proteinExistence type="inferred from homology"/>
<comment type="subcellular location">
    <subcellularLocation>
        <location evidence="1 8">Cell outer membrane</location>
        <topology evidence="1 8">Multi-pass membrane protein</topology>
    </subcellularLocation>
</comment>
<keyword evidence="3 8" id="KW-1134">Transmembrane beta strand</keyword>
<evidence type="ECO:0000259" key="10">
    <source>
        <dbReference type="Pfam" id="PF00593"/>
    </source>
</evidence>
<name>A0A4R6XK11_9GAMM</name>
<keyword evidence="13" id="KW-1185">Reference proteome</keyword>
<reference evidence="12 13" key="1">
    <citation type="submission" date="2019-03" db="EMBL/GenBank/DDBJ databases">
        <title>Genomic Encyclopedia of Type Strains, Phase IV (KMG-IV): sequencing the most valuable type-strain genomes for metagenomic binning, comparative biology and taxonomic classification.</title>
        <authorList>
            <person name="Goeker M."/>
        </authorList>
    </citation>
    <scope>NUCLEOTIDE SEQUENCE [LARGE SCALE GENOMIC DNA]</scope>
    <source>
        <strain evidence="12 13">DSM 25488</strain>
    </source>
</reference>
<dbReference type="Proteomes" id="UP000295724">
    <property type="component" value="Unassembled WGS sequence"/>
</dbReference>
<gene>
    <name evidence="12" type="ORF">C8D91_2642</name>
</gene>
<evidence type="ECO:0000256" key="5">
    <source>
        <dbReference type="ARBA" id="ARBA00023077"/>
    </source>
</evidence>
<dbReference type="RefSeq" id="WP_099018943.1">
    <property type="nucleotide sequence ID" value="NZ_NIHB01000002.1"/>
</dbReference>
<feature type="domain" description="TonB-dependent receptor plug" evidence="11">
    <location>
        <begin position="60"/>
        <end position="168"/>
    </location>
</feature>
<dbReference type="InterPro" id="IPR012910">
    <property type="entry name" value="Plug_dom"/>
</dbReference>
<dbReference type="PROSITE" id="PS52016">
    <property type="entry name" value="TONB_DEPENDENT_REC_3"/>
    <property type="match status" value="1"/>
</dbReference>
<dbReference type="SUPFAM" id="SSF56935">
    <property type="entry name" value="Porins"/>
    <property type="match status" value="1"/>
</dbReference>
<feature type="domain" description="TonB-dependent receptor-like beta-barrel" evidence="10">
    <location>
        <begin position="374"/>
        <end position="825"/>
    </location>
</feature>
<dbReference type="GO" id="GO:0009279">
    <property type="term" value="C:cell outer membrane"/>
    <property type="evidence" value="ECO:0007669"/>
    <property type="project" value="UniProtKB-SubCell"/>
</dbReference>
<dbReference type="AlphaFoldDB" id="A0A4R6XK11"/>
<keyword evidence="12" id="KW-0675">Receptor</keyword>
<organism evidence="12 13">
    <name type="scientific">Marinicella litoralis</name>
    <dbReference type="NCBI Taxonomy" id="644220"/>
    <lineage>
        <taxon>Bacteria</taxon>
        <taxon>Pseudomonadati</taxon>
        <taxon>Pseudomonadota</taxon>
        <taxon>Gammaproteobacteria</taxon>
        <taxon>Lysobacterales</taxon>
        <taxon>Marinicellaceae</taxon>
        <taxon>Marinicella</taxon>
    </lineage>
</organism>
<dbReference type="EMBL" id="SNZB01000006">
    <property type="protein sequence ID" value="TDR17583.1"/>
    <property type="molecule type" value="Genomic_DNA"/>
</dbReference>
<dbReference type="OrthoDB" id="9760494at2"/>
<evidence type="ECO:0000256" key="4">
    <source>
        <dbReference type="ARBA" id="ARBA00022692"/>
    </source>
</evidence>
<dbReference type="InterPro" id="IPR000531">
    <property type="entry name" value="Beta-barrel_TonB"/>
</dbReference>
<dbReference type="PANTHER" id="PTHR47234:SF2">
    <property type="entry name" value="TONB-DEPENDENT RECEPTOR"/>
    <property type="match status" value="1"/>
</dbReference>
<dbReference type="Gene3D" id="2.40.170.20">
    <property type="entry name" value="TonB-dependent receptor, beta-barrel domain"/>
    <property type="match status" value="1"/>
</dbReference>
<evidence type="ECO:0000256" key="2">
    <source>
        <dbReference type="ARBA" id="ARBA00022448"/>
    </source>
</evidence>
<evidence type="ECO:0000256" key="3">
    <source>
        <dbReference type="ARBA" id="ARBA00022452"/>
    </source>
</evidence>
<evidence type="ECO:0000256" key="1">
    <source>
        <dbReference type="ARBA" id="ARBA00004571"/>
    </source>
</evidence>
<dbReference type="Gene3D" id="2.170.130.10">
    <property type="entry name" value="TonB-dependent receptor, plug domain"/>
    <property type="match status" value="1"/>
</dbReference>
<keyword evidence="5 9" id="KW-0798">TonB box</keyword>
<keyword evidence="2 8" id="KW-0813">Transport</keyword>
<dbReference type="Pfam" id="PF07715">
    <property type="entry name" value="Plug"/>
    <property type="match status" value="1"/>
</dbReference>
<dbReference type="CDD" id="cd01347">
    <property type="entry name" value="ligand_gated_channel"/>
    <property type="match status" value="1"/>
</dbReference>
<dbReference type="InterPro" id="IPR037066">
    <property type="entry name" value="Plug_dom_sf"/>
</dbReference>
<evidence type="ECO:0000256" key="9">
    <source>
        <dbReference type="RuleBase" id="RU003357"/>
    </source>
</evidence>
<sequence length="863" mass="93628">MKLKRNPITNAVQKALFTGFIASSAFGTVALAQEEDAVEEQGKITVTGSRIKRSDVEGALPITVITREQIELSGESNAADFIRSLTFNSAGSFRPQSGSSAQGEATVSLRGLGSSRTLVLIDNRRLPKSPATGSTQNLSTLPMGAIERIEVLTDGASAVYGSDAIGGVINIITRSDYQGAEIMLGAADVSIPANGGEREEGSIVFGASSDRSSLLAGVSWNDREIVFARDFPWVIQGSSVYGNSFTTITDGFDNFDWTSYANGAGCDFPGTGFFTTPNSNSPNGTRCSYDFTLVSADEASTENKSFYAKATHEINDNWELWANTTFAQSESFGRYAPVPDSSYFGAPLTANSPNNPTNPASPLYDPSLGLDPQGVNWWHRFDALGNRDGTVTTQQLDFLVGTTGQVGNAEVEFGLRHTDNRTTDVGTNYLLRSAAFALIEDGSYNLADPYNSPESVLNAMRITIYRNAKYDQDELFGSVAFDLFDMDGGPASMYVGAEYRQEKYADQYDPQSEAGQVGGSAGNSAAGNRDVTSVFFEALFPVLDNLEFNLAGRYDDYSDFGDNFAPKLSVRWQPLDNLTVRGSYGQGFRAPTLDILTQKPSFSATSVRDPQSCIAQGQDPACSLQINDNIVANPALQPEDSDQFSVGLAYEPVDWFNFTLDYWDIEITNRIRSFGAQTLINNDANGVANPPGLSCTRAPSGAILFCTSGFGNDGTVDTSGIDLNARFNYELFGGNMSTSFQLAHMLDYTIDGGSDLTKTPGLPEQRAVLSNMYSYGDWSLAYNINYIGDQDADAANTSAPSWTTHDVQLNYHAPWDGRFTVGVRNAGEKFPPIGRGFIDSRDYDFNLYDGFGRVTYFRYTQTF</sequence>
<evidence type="ECO:0000256" key="8">
    <source>
        <dbReference type="PROSITE-ProRule" id="PRU01360"/>
    </source>
</evidence>
<comment type="caution">
    <text evidence="12">The sequence shown here is derived from an EMBL/GenBank/DDBJ whole genome shotgun (WGS) entry which is preliminary data.</text>
</comment>
<dbReference type="PANTHER" id="PTHR47234">
    <property type="match status" value="1"/>
</dbReference>
<evidence type="ECO:0000313" key="12">
    <source>
        <dbReference type="EMBL" id="TDR17583.1"/>
    </source>
</evidence>
<keyword evidence="4 8" id="KW-0812">Transmembrane</keyword>
<keyword evidence="6 8" id="KW-0472">Membrane</keyword>
<evidence type="ECO:0000313" key="13">
    <source>
        <dbReference type="Proteomes" id="UP000295724"/>
    </source>
</evidence>